<dbReference type="GO" id="GO:0005524">
    <property type="term" value="F:ATP binding"/>
    <property type="evidence" value="ECO:0007669"/>
    <property type="project" value="UniProtKB-KW"/>
</dbReference>
<dbReference type="GO" id="GO:0005737">
    <property type="term" value="C:cytoplasm"/>
    <property type="evidence" value="ECO:0007669"/>
    <property type="project" value="TreeGrafter"/>
</dbReference>
<proteinExistence type="predicted"/>
<evidence type="ECO:0000256" key="1">
    <source>
        <dbReference type="ARBA" id="ARBA00022527"/>
    </source>
</evidence>
<evidence type="ECO:0000313" key="7">
    <source>
        <dbReference type="Proteomes" id="UP001417504"/>
    </source>
</evidence>
<evidence type="ECO:0000256" key="2">
    <source>
        <dbReference type="ARBA" id="ARBA00022679"/>
    </source>
</evidence>
<gene>
    <name evidence="6" type="ORF">Sjap_013132</name>
</gene>
<dbReference type="GO" id="GO:0005634">
    <property type="term" value="C:nucleus"/>
    <property type="evidence" value="ECO:0007669"/>
    <property type="project" value="TreeGrafter"/>
</dbReference>
<dbReference type="Proteomes" id="UP001417504">
    <property type="component" value="Unassembled WGS sequence"/>
</dbReference>
<name>A0AAP0IY52_9MAGN</name>
<keyword evidence="7" id="KW-1185">Reference proteome</keyword>
<keyword evidence="4" id="KW-0418">Kinase</keyword>
<dbReference type="GO" id="GO:0007165">
    <property type="term" value="P:signal transduction"/>
    <property type="evidence" value="ECO:0007669"/>
    <property type="project" value="TreeGrafter"/>
</dbReference>
<dbReference type="AlphaFoldDB" id="A0AAP0IY52"/>
<evidence type="ECO:0000313" key="6">
    <source>
        <dbReference type="EMBL" id="KAK9123530.1"/>
    </source>
</evidence>
<dbReference type="PANTHER" id="PTHR24057">
    <property type="entry name" value="GLYCOGEN SYNTHASE KINASE-3 ALPHA"/>
    <property type="match status" value="1"/>
</dbReference>
<dbReference type="EMBL" id="JBBNAE010000005">
    <property type="protein sequence ID" value="KAK9123530.1"/>
    <property type="molecule type" value="Genomic_DNA"/>
</dbReference>
<keyword evidence="1" id="KW-0723">Serine/threonine-protein kinase</keyword>
<keyword evidence="2" id="KW-0808">Transferase</keyword>
<evidence type="ECO:0000256" key="4">
    <source>
        <dbReference type="ARBA" id="ARBA00022777"/>
    </source>
</evidence>
<sequence>MVPMQQQLTPSISLESPPAITPKLRLSASREDPELKGTSSLKAGGHIISSKKATHNTPSSSPNAATFMSVRHDLFKAQTWLDSFNWFSFLIRKGLTIKIYQLTAKGREGKIHTHIDQWKEVLWTPTREEIKCMNPNYTEFKFPQIKAHPWHKLLAFFYLEYGD</sequence>
<keyword evidence="5" id="KW-0067">ATP-binding</keyword>
<dbReference type="PANTHER" id="PTHR24057:SF60">
    <property type="entry name" value="SHAGGY-RELATED PROTEIN KINASE THETA"/>
    <property type="match status" value="1"/>
</dbReference>
<dbReference type="GO" id="GO:0030154">
    <property type="term" value="P:cell differentiation"/>
    <property type="evidence" value="ECO:0007669"/>
    <property type="project" value="TreeGrafter"/>
</dbReference>
<accession>A0AAP0IY52</accession>
<protein>
    <submittedName>
        <fullName evidence="6">Uncharacterized protein</fullName>
    </submittedName>
</protein>
<organism evidence="6 7">
    <name type="scientific">Stephania japonica</name>
    <dbReference type="NCBI Taxonomy" id="461633"/>
    <lineage>
        <taxon>Eukaryota</taxon>
        <taxon>Viridiplantae</taxon>
        <taxon>Streptophyta</taxon>
        <taxon>Embryophyta</taxon>
        <taxon>Tracheophyta</taxon>
        <taxon>Spermatophyta</taxon>
        <taxon>Magnoliopsida</taxon>
        <taxon>Ranunculales</taxon>
        <taxon>Menispermaceae</taxon>
        <taxon>Menispermoideae</taxon>
        <taxon>Cissampelideae</taxon>
        <taxon>Stephania</taxon>
    </lineage>
</organism>
<reference evidence="6 7" key="1">
    <citation type="submission" date="2024-01" db="EMBL/GenBank/DDBJ databases">
        <title>Genome assemblies of Stephania.</title>
        <authorList>
            <person name="Yang L."/>
        </authorList>
    </citation>
    <scope>NUCLEOTIDE SEQUENCE [LARGE SCALE GENOMIC DNA]</scope>
    <source>
        <strain evidence="6">QJT</strain>
        <tissue evidence="6">Leaf</tissue>
    </source>
</reference>
<evidence type="ECO:0000256" key="5">
    <source>
        <dbReference type="ARBA" id="ARBA00022840"/>
    </source>
</evidence>
<dbReference type="InterPro" id="IPR050591">
    <property type="entry name" value="GSK-3"/>
</dbReference>
<evidence type="ECO:0000256" key="3">
    <source>
        <dbReference type="ARBA" id="ARBA00022741"/>
    </source>
</evidence>
<keyword evidence="3" id="KW-0547">Nucleotide-binding</keyword>
<comment type="caution">
    <text evidence="6">The sequence shown here is derived from an EMBL/GenBank/DDBJ whole genome shotgun (WGS) entry which is preliminary data.</text>
</comment>
<dbReference type="GO" id="GO:0004674">
    <property type="term" value="F:protein serine/threonine kinase activity"/>
    <property type="evidence" value="ECO:0007669"/>
    <property type="project" value="UniProtKB-KW"/>
</dbReference>